<dbReference type="PIRSF" id="PIRSF019455">
    <property type="entry name" value="CopR_AtkY"/>
    <property type="match status" value="1"/>
</dbReference>
<comment type="similarity">
    <text evidence="1">Belongs to the BlaI transcriptional regulatory family.</text>
</comment>
<dbReference type="GO" id="GO:0003677">
    <property type="term" value="F:DNA binding"/>
    <property type="evidence" value="ECO:0007669"/>
    <property type="project" value="UniProtKB-KW"/>
</dbReference>
<accession>A0A1H6YTI7</accession>
<protein>
    <submittedName>
        <fullName evidence="5">Copper transport repressor, CopY/TcrY family</fullName>
    </submittedName>
</protein>
<dbReference type="Pfam" id="PF03965">
    <property type="entry name" value="Penicillinase_R"/>
    <property type="match status" value="1"/>
</dbReference>
<proteinExistence type="inferred from homology"/>
<dbReference type="SUPFAM" id="SSF46785">
    <property type="entry name" value="Winged helix' DNA-binding domain"/>
    <property type="match status" value="1"/>
</dbReference>
<dbReference type="STRING" id="426757.SAMN04488127_1811"/>
<dbReference type="OrthoDB" id="1849040at2"/>
<reference evidence="6" key="1">
    <citation type="submission" date="2016-10" db="EMBL/GenBank/DDBJ databases">
        <authorList>
            <person name="Varghese N."/>
            <person name="Submissions S."/>
        </authorList>
    </citation>
    <scope>NUCLEOTIDE SEQUENCE [LARGE SCALE GENOMIC DNA]</scope>
    <source>
        <strain evidence="6">CGMCC 1.6763</strain>
    </source>
</reference>
<dbReference type="EMBL" id="FNZF01000003">
    <property type="protein sequence ID" value="SEJ44591.1"/>
    <property type="molecule type" value="Genomic_DNA"/>
</dbReference>
<keyword evidence="3" id="KW-0238">DNA-binding</keyword>
<evidence type="ECO:0000313" key="5">
    <source>
        <dbReference type="EMBL" id="SEJ44591.1"/>
    </source>
</evidence>
<evidence type="ECO:0000313" key="6">
    <source>
        <dbReference type="Proteomes" id="UP000199200"/>
    </source>
</evidence>
<dbReference type="AlphaFoldDB" id="A0A1H6YTI7"/>
<dbReference type="Proteomes" id="UP000199200">
    <property type="component" value="Unassembled WGS sequence"/>
</dbReference>
<organism evidence="5 6">
    <name type="scientific">Bhargavaea ginsengi</name>
    <dbReference type="NCBI Taxonomy" id="426757"/>
    <lineage>
        <taxon>Bacteria</taxon>
        <taxon>Bacillati</taxon>
        <taxon>Bacillota</taxon>
        <taxon>Bacilli</taxon>
        <taxon>Bacillales</taxon>
        <taxon>Caryophanaceae</taxon>
        <taxon>Bhargavaea</taxon>
    </lineage>
</organism>
<keyword evidence="4" id="KW-0804">Transcription</keyword>
<evidence type="ECO:0000256" key="1">
    <source>
        <dbReference type="ARBA" id="ARBA00011046"/>
    </source>
</evidence>
<gene>
    <name evidence="5" type="ORF">SAMN04488127_1811</name>
</gene>
<evidence type="ECO:0000256" key="2">
    <source>
        <dbReference type="ARBA" id="ARBA00023015"/>
    </source>
</evidence>
<dbReference type="RefSeq" id="WP_092052573.1">
    <property type="nucleotide sequence ID" value="NZ_FNZF01000003.1"/>
</dbReference>
<keyword evidence="2" id="KW-0805">Transcription regulation</keyword>
<dbReference type="InterPro" id="IPR036388">
    <property type="entry name" value="WH-like_DNA-bd_sf"/>
</dbReference>
<evidence type="ECO:0000256" key="4">
    <source>
        <dbReference type="ARBA" id="ARBA00023163"/>
    </source>
</evidence>
<sequence>MSTETDFKVTDSEWEVMRVIWAHGKVSSKQIIEVLQQKMGWKPGTTKTFIGRLVNKGMLDTETEGRRYLYSAKVGENEFVRHSLGEFFSHVCNKEVGKTIAGVLSGATLSHQDIALLQEVLDAKKEHAVDEVPCNCIPGQCHCNVHHH</sequence>
<name>A0A1H6YTI7_9BACL</name>
<evidence type="ECO:0000256" key="3">
    <source>
        <dbReference type="ARBA" id="ARBA00023125"/>
    </source>
</evidence>
<dbReference type="InterPro" id="IPR036390">
    <property type="entry name" value="WH_DNA-bd_sf"/>
</dbReference>
<dbReference type="NCBIfam" id="TIGR02698">
    <property type="entry name" value="CopY_TcrY"/>
    <property type="match status" value="1"/>
</dbReference>
<dbReference type="InterPro" id="IPR014071">
    <property type="entry name" value="Cu_transp_CopY/TcrY"/>
</dbReference>
<keyword evidence="6" id="KW-1185">Reference proteome</keyword>
<dbReference type="InterPro" id="IPR005650">
    <property type="entry name" value="BlaI_family"/>
</dbReference>
<dbReference type="GO" id="GO:0045892">
    <property type="term" value="P:negative regulation of DNA-templated transcription"/>
    <property type="evidence" value="ECO:0007669"/>
    <property type="project" value="InterPro"/>
</dbReference>
<dbReference type="Gene3D" id="1.10.10.10">
    <property type="entry name" value="Winged helix-like DNA-binding domain superfamily/Winged helix DNA-binding domain"/>
    <property type="match status" value="1"/>
</dbReference>